<evidence type="ECO:0000256" key="6">
    <source>
        <dbReference type="ARBA" id="ARBA00022801"/>
    </source>
</evidence>
<keyword evidence="5" id="KW-0833">Ubl conjugation pathway</keyword>
<dbReference type="PANTHER" id="PTHR24006">
    <property type="entry name" value="UBIQUITIN CARBOXYL-TERMINAL HYDROLASE"/>
    <property type="match status" value="1"/>
</dbReference>
<evidence type="ECO:0000256" key="5">
    <source>
        <dbReference type="ARBA" id="ARBA00022786"/>
    </source>
</evidence>
<evidence type="ECO:0000256" key="3">
    <source>
        <dbReference type="ARBA" id="ARBA00012759"/>
    </source>
</evidence>
<evidence type="ECO:0000256" key="8">
    <source>
        <dbReference type="SAM" id="MobiDB-lite"/>
    </source>
</evidence>
<comment type="caution">
    <text evidence="10">The sequence shown here is derived from an EMBL/GenBank/DDBJ whole genome shotgun (WGS) entry which is preliminary data.</text>
</comment>
<reference evidence="10 11" key="1">
    <citation type="submission" date="2024-09" db="EMBL/GenBank/DDBJ databases">
        <title>Rethinking Asexuality: The Enigmatic Case of Functional Sexual Genes in Lepraria (Stereocaulaceae).</title>
        <authorList>
            <person name="Doellman M."/>
            <person name="Sun Y."/>
            <person name="Barcenas-Pena A."/>
            <person name="Lumbsch H.T."/>
            <person name="Grewe F."/>
        </authorList>
    </citation>
    <scope>NUCLEOTIDE SEQUENCE [LARGE SCALE GENOMIC DNA]</scope>
    <source>
        <strain evidence="10 11">Grewe 0041</strain>
    </source>
</reference>
<dbReference type="InterPro" id="IPR018200">
    <property type="entry name" value="USP_CS"/>
</dbReference>
<dbReference type="Gene3D" id="3.90.70.10">
    <property type="entry name" value="Cysteine proteinases"/>
    <property type="match status" value="1"/>
</dbReference>
<feature type="compositionally biased region" description="Basic and acidic residues" evidence="8">
    <location>
        <begin position="622"/>
        <end position="633"/>
    </location>
</feature>
<sequence length="843" mass="92113">MSFPGYGYEPSHLQYPHRTTASPFSTSSTTAAYGVLIITVIYYVLQYLDYTNLPLSELLWNSLVWITPSPLVSRLDSGFEPAMIEEPKDNTRGFDSKGHASKSNAMRRIFGLDGAGLLTTVQRTRTLSNLGSVFKATPKTSLPGLGNWDNSCYQNSVLQGLAALESLTGFLNENTQPDVSQPTKTALREIIAKLNDPENVGKTFWTPAELKSMSSWQQQDAQEYFSKVSDELEKDTAKELNSEPGWAGLEGLCPESSDVVASKTAPNVSQLPEELKSLIARNPLEGLLAQRVGCQRCGYVEGLSLVPFNCLTVPLGRSWMYDVRSCLDDYTALEPINGVECAKCTLLQAKQQMAQLLSQLGPSAGNITKAPKDASRALRESLHERLYLVNRALEDEDFSDQTLKKCQIPAKNRVSTTKSRQAVVARPPKSLVIHVNRSNFDELTGVQSKNLATVRFPQQLDLAPWCLGQVPGPENEDDAVENWNVDPSKSMLGGDEDLEDLEDPEDLEDLESGKVYELRAVVTHYGRHENGHYICYRKAPYAIKTSEEVIHENNDPWWRLSDEDVTEVDEDIVLAQGGVFMLFYEQTSPVTSPKEPQPAAPEQYAEQLSAITVDKVSILDKEPTVRSVPEEQKATAAYPTPPVSPSATKLASNNESVDESSAAKSASTTETTATIGPAAPQIPSELPQDPMSTTPEPTTVPPPLPSQIPSTTKPKSPEPNDAANEPAEHANLTPPRKENQPVIPASMRTAAPRSGRGSVSKAKKAAGSVAGLVQANQASITGLGSCRSSVFRRVWVSDGVMGWVLEGLYAVERAMFGPQNNDRENNPKAMSYQSLKTTTLNTQ</sequence>
<dbReference type="InterPro" id="IPR028889">
    <property type="entry name" value="USP"/>
</dbReference>
<dbReference type="CDD" id="cd02662">
    <property type="entry name" value="Peptidase_C19F"/>
    <property type="match status" value="1"/>
</dbReference>
<evidence type="ECO:0000256" key="1">
    <source>
        <dbReference type="ARBA" id="ARBA00000707"/>
    </source>
</evidence>
<dbReference type="PROSITE" id="PS50235">
    <property type="entry name" value="USP_3"/>
    <property type="match status" value="1"/>
</dbReference>
<organism evidence="10 11">
    <name type="scientific">Lepraria finkii</name>
    <dbReference type="NCBI Taxonomy" id="1340010"/>
    <lineage>
        <taxon>Eukaryota</taxon>
        <taxon>Fungi</taxon>
        <taxon>Dikarya</taxon>
        <taxon>Ascomycota</taxon>
        <taxon>Pezizomycotina</taxon>
        <taxon>Lecanoromycetes</taxon>
        <taxon>OSLEUM clade</taxon>
        <taxon>Lecanoromycetidae</taxon>
        <taxon>Lecanorales</taxon>
        <taxon>Lecanorineae</taxon>
        <taxon>Stereocaulaceae</taxon>
        <taxon>Lepraria</taxon>
    </lineage>
</organism>
<accession>A0ABR4B6Q5</accession>
<feature type="compositionally biased region" description="Polar residues" evidence="8">
    <location>
        <begin position="645"/>
        <end position="655"/>
    </location>
</feature>
<dbReference type="InterPro" id="IPR038765">
    <property type="entry name" value="Papain-like_cys_pep_sf"/>
</dbReference>
<feature type="domain" description="USP" evidence="9">
    <location>
        <begin position="143"/>
        <end position="587"/>
    </location>
</feature>
<evidence type="ECO:0000256" key="2">
    <source>
        <dbReference type="ARBA" id="ARBA00009085"/>
    </source>
</evidence>
<gene>
    <name evidence="10" type="ORF">ABVK25_006166</name>
</gene>
<evidence type="ECO:0000259" key="9">
    <source>
        <dbReference type="PROSITE" id="PS50235"/>
    </source>
</evidence>
<comment type="similarity">
    <text evidence="2">Belongs to the peptidase C19 family.</text>
</comment>
<evidence type="ECO:0000256" key="7">
    <source>
        <dbReference type="ARBA" id="ARBA00022807"/>
    </source>
</evidence>
<name>A0ABR4B6Q5_9LECA</name>
<dbReference type="EMBL" id="JBHFEH010000020">
    <property type="protein sequence ID" value="KAL2053514.1"/>
    <property type="molecule type" value="Genomic_DNA"/>
</dbReference>
<feature type="region of interest" description="Disordered" evidence="8">
    <location>
        <begin position="622"/>
        <end position="743"/>
    </location>
</feature>
<feature type="compositionally biased region" description="Low complexity" evidence="8">
    <location>
        <begin position="659"/>
        <end position="674"/>
    </location>
</feature>
<dbReference type="PROSITE" id="PS00973">
    <property type="entry name" value="USP_2"/>
    <property type="match status" value="1"/>
</dbReference>
<evidence type="ECO:0000256" key="4">
    <source>
        <dbReference type="ARBA" id="ARBA00022670"/>
    </source>
</evidence>
<evidence type="ECO:0000313" key="11">
    <source>
        <dbReference type="Proteomes" id="UP001590951"/>
    </source>
</evidence>
<dbReference type="Pfam" id="PF00443">
    <property type="entry name" value="UCH"/>
    <property type="match status" value="1"/>
</dbReference>
<evidence type="ECO:0000313" key="10">
    <source>
        <dbReference type="EMBL" id="KAL2053514.1"/>
    </source>
</evidence>
<dbReference type="PANTHER" id="PTHR24006:SF888">
    <property type="entry name" value="UBIQUITIN CARBOXYL-TERMINAL HYDROLASE 30"/>
    <property type="match status" value="1"/>
</dbReference>
<proteinExistence type="inferred from homology"/>
<keyword evidence="4" id="KW-0645">Protease</keyword>
<dbReference type="SUPFAM" id="SSF54001">
    <property type="entry name" value="Cysteine proteinases"/>
    <property type="match status" value="1"/>
</dbReference>
<comment type="catalytic activity">
    <reaction evidence="1">
        <text>Thiol-dependent hydrolysis of ester, thioester, amide, peptide and isopeptide bonds formed by the C-terminal Gly of ubiquitin (a 76-residue protein attached to proteins as an intracellular targeting signal).</text>
        <dbReference type="EC" id="3.4.19.12"/>
    </reaction>
</comment>
<dbReference type="Proteomes" id="UP001590951">
    <property type="component" value="Unassembled WGS sequence"/>
</dbReference>
<dbReference type="EC" id="3.4.19.12" evidence="3"/>
<keyword evidence="6" id="KW-0378">Hydrolase</keyword>
<dbReference type="InterPro" id="IPR001394">
    <property type="entry name" value="Peptidase_C19_UCH"/>
</dbReference>
<protein>
    <recommendedName>
        <fullName evidence="3">ubiquitinyl hydrolase 1</fullName>
        <ecNumber evidence="3">3.4.19.12</ecNumber>
    </recommendedName>
</protein>
<keyword evidence="7" id="KW-0788">Thiol protease</keyword>
<keyword evidence="11" id="KW-1185">Reference proteome</keyword>
<dbReference type="InterPro" id="IPR050164">
    <property type="entry name" value="Peptidase_C19"/>
</dbReference>